<feature type="region of interest" description="Disordered" evidence="1">
    <location>
        <begin position="29"/>
        <end position="49"/>
    </location>
</feature>
<keyword evidence="3" id="KW-1185">Reference proteome</keyword>
<dbReference type="PROSITE" id="PS51257">
    <property type="entry name" value="PROKAR_LIPOPROTEIN"/>
    <property type="match status" value="1"/>
</dbReference>
<gene>
    <name evidence="2" type="ORF">C7391_1195</name>
</gene>
<dbReference type="RefSeq" id="WP_133517645.1">
    <property type="nucleotide sequence ID" value="NZ_JAHDUW010000004.1"/>
</dbReference>
<sequence length="256" mass="28132">MISKKQFILILVILLAVIGLIGSGCLKEDDNSSNGTDRTNNNSSNVTQPNATLGFSAKFGTQPIMLWDSYPENENPRFYMYVPAKEVEGNDLILTFNKTVDNIETYDEKIIFALPLASGNIVTVSIVDESSASFEPANTDPTTPSLTVTVDNKSYDIFILASAVIDMDIGSNGSLKFTDNTGTYDFEKKEYVAVDINENVTFMPVPDKGYAVSSFVITTGEYEVYNETSLPSYTFKPESLTYTVKITFEPIESANG</sequence>
<evidence type="ECO:0000313" key="2">
    <source>
        <dbReference type="EMBL" id="TDQ68256.1"/>
    </source>
</evidence>
<evidence type="ECO:0000313" key="3">
    <source>
        <dbReference type="Proteomes" id="UP000294855"/>
    </source>
</evidence>
<reference evidence="2 3" key="1">
    <citation type="submission" date="2019-03" db="EMBL/GenBank/DDBJ databases">
        <title>Genomic Encyclopedia of Type Strains, Phase IV (KMG-IV): sequencing the most valuable type-strain genomes for metagenomic binning, comparative biology and taxonomic classification.</title>
        <authorList>
            <person name="Goeker M."/>
        </authorList>
    </citation>
    <scope>NUCLEOTIDE SEQUENCE [LARGE SCALE GENOMIC DNA]</scope>
    <source>
        <strain evidence="2 3">DSM 13328</strain>
    </source>
</reference>
<proteinExistence type="predicted"/>
<feature type="compositionally biased region" description="Polar residues" evidence="1">
    <location>
        <begin position="32"/>
        <end position="49"/>
    </location>
</feature>
<protein>
    <submittedName>
        <fullName evidence="2">Uncharacterized protein</fullName>
    </submittedName>
</protein>
<accession>A0A484F5G3</accession>
<name>A0A484F5G3_9EURY</name>
<organism evidence="2 3">
    <name type="scientific">Methanimicrococcus blatticola</name>
    <dbReference type="NCBI Taxonomy" id="91560"/>
    <lineage>
        <taxon>Archaea</taxon>
        <taxon>Methanobacteriati</taxon>
        <taxon>Methanobacteriota</taxon>
        <taxon>Stenosarchaea group</taxon>
        <taxon>Methanomicrobia</taxon>
        <taxon>Methanosarcinales</taxon>
        <taxon>Methanosarcinaceae</taxon>
        <taxon>Methanimicrococcus</taxon>
    </lineage>
</organism>
<comment type="caution">
    <text evidence="2">The sequence shown here is derived from an EMBL/GenBank/DDBJ whole genome shotgun (WGS) entry which is preliminary data.</text>
</comment>
<dbReference type="EMBL" id="SNYS01000009">
    <property type="protein sequence ID" value="TDQ68256.1"/>
    <property type="molecule type" value="Genomic_DNA"/>
</dbReference>
<dbReference type="AlphaFoldDB" id="A0A484F5G3"/>
<dbReference type="Proteomes" id="UP000294855">
    <property type="component" value="Unassembled WGS sequence"/>
</dbReference>
<evidence type="ECO:0000256" key="1">
    <source>
        <dbReference type="SAM" id="MobiDB-lite"/>
    </source>
</evidence>